<name>A0A2U1QDE6_ARTAN</name>
<feature type="region of interest" description="Disordered" evidence="1">
    <location>
        <begin position="1"/>
        <end position="43"/>
    </location>
</feature>
<proteinExistence type="predicted"/>
<evidence type="ECO:0000313" key="2">
    <source>
        <dbReference type="EMBL" id="PWA96026.1"/>
    </source>
</evidence>
<comment type="caution">
    <text evidence="2">The sequence shown here is derived from an EMBL/GenBank/DDBJ whole genome shotgun (WGS) entry which is preliminary data.</text>
</comment>
<sequence>MEVNADESSKTDSTIEVNKDESNKTGNTMEVNDEESSKGSTPIVEKIGKLEKLLIDGKATFVDDEGHPIPSTSATKRVNPFSKVGEIMESDSEDELVSNPFDESANLFGGGQEFDQDYDDYDDYANQVYDLPGNLDAFNAIYGTKLQGPRKITPLYPKKNSLRAQGDNYWKPASETGLHNHLQDTPQCCNLKSHIEETEEDQTRSKPSWYIIIVYRSRVRNNLSVPVFTL</sequence>
<organism evidence="2 3">
    <name type="scientific">Artemisia annua</name>
    <name type="common">Sweet wormwood</name>
    <dbReference type="NCBI Taxonomy" id="35608"/>
    <lineage>
        <taxon>Eukaryota</taxon>
        <taxon>Viridiplantae</taxon>
        <taxon>Streptophyta</taxon>
        <taxon>Embryophyta</taxon>
        <taxon>Tracheophyta</taxon>
        <taxon>Spermatophyta</taxon>
        <taxon>Magnoliopsida</taxon>
        <taxon>eudicotyledons</taxon>
        <taxon>Gunneridae</taxon>
        <taxon>Pentapetalae</taxon>
        <taxon>asterids</taxon>
        <taxon>campanulids</taxon>
        <taxon>Asterales</taxon>
        <taxon>Asteraceae</taxon>
        <taxon>Asteroideae</taxon>
        <taxon>Anthemideae</taxon>
        <taxon>Artemisiinae</taxon>
        <taxon>Artemisia</taxon>
    </lineage>
</organism>
<dbReference type="EMBL" id="PKPP01000204">
    <property type="protein sequence ID" value="PWA96026.1"/>
    <property type="molecule type" value="Genomic_DNA"/>
</dbReference>
<reference evidence="2 3" key="1">
    <citation type="journal article" date="2018" name="Mol. Plant">
        <title>The genome of Artemisia annua provides insight into the evolution of Asteraceae family and artemisinin biosynthesis.</title>
        <authorList>
            <person name="Shen Q."/>
            <person name="Zhang L."/>
            <person name="Liao Z."/>
            <person name="Wang S."/>
            <person name="Yan T."/>
            <person name="Shi P."/>
            <person name="Liu M."/>
            <person name="Fu X."/>
            <person name="Pan Q."/>
            <person name="Wang Y."/>
            <person name="Lv Z."/>
            <person name="Lu X."/>
            <person name="Zhang F."/>
            <person name="Jiang W."/>
            <person name="Ma Y."/>
            <person name="Chen M."/>
            <person name="Hao X."/>
            <person name="Li L."/>
            <person name="Tang Y."/>
            <person name="Lv G."/>
            <person name="Zhou Y."/>
            <person name="Sun X."/>
            <person name="Brodelius P.E."/>
            <person name="Rose J.K.C."/>
            <person name="Tang K."/>
        </authorList>
    </citation>
    <scope>NUCLEOTIDE SEQUENCE [LARGE SCALE GENOMIC DNA]</scope>
    <source>
        <strain evidence="3">cv. Huhao1</strain>
        <tissue evidence="2">Leaf</tissue>
    </source>
</reference>
<evidence type="ECO:0000256" key="1">
    <source>
        <dbReference type="SAM" id="MobiDB-lite"/>
    </source>
</evidence>
<dbReference type="AlphaFoldDB" id="A0A2U1QDE6"/>
<keyword evidence="3" id="KW-1185">Reference proteome</keyword>
<dbReference type="Proteomes" id="UP000245207">
    <property type="component" value="Unassembled WGS sequence"/>
</dbReference>
<evidence type="ECO:0000313" key="3">
    <source>
        <dbReference type="Proteomes" id="UP000245207"/>
    </source>
</evidence>
<protein>
    <submittedName>
        <fullName evidence="2">Uncharacterized protein</fullName>
    </submittedName>
</protein>
<gene>
    <name evidence="2" type="ORF">CTI12_AA043360</name>
</gene>
<accession>A0A2U1QDE6</accession>